<feature type="transmembrane region" description="Helical" evidence="12">
    <location>
        <begin position="336"/>
        <end position="363"/>
    </location>
</feature>
<dbReference type="GO" id="GO:0005886">
    <property type="term" value="C:plasma membrane"/>
    <property type="evidence" value="ECO:0007669"/>
    <property type="project" value="UniProtKB-SubCell"/>
</dbReference>
<evidence type="ECO:0000256" key="12">
    <source>
        <dbReference type="SAM" id="Phobius"/>
    </source>
</evidence>
<feature type="transmembrane region" description="Helical" evidence="12">
    <location>
        <begin position="30"/>
        <end position="49"/>
    </location>
</feature>
<dbReference type="GO" id="GO:0015293">
    <property type="term" value="F:symporter activity"/>
    <property type="evidence" value="ECO:0007669"/>
    <property type="project" value="UniProtKB-KW"/>
</dbReference>
<feature type="transmembrane region" description="Helical" evidence="12">
    <location>
        <begin position="121"/>
        <end position="146"/>
    </location>
</feature>
<feature type="transmembrane region" description="Helical" evidence="12">
    <location>
        <begin position="245"/>
        <end position="268"/>
    </location>
</feature>
<dbReference type="PANTHER" id="PTHR43045:SF1">
    <property type="entry name" value="SHIKIMATE TRANSPORTER"/>
    <property type="match status" value="1"/>
</dbReference>
<dbReference type="InterPro" id="IPR020846">
    <property type="entry name" value="MFS_dom"/>
</dbReference>
<keyword evidence="6" id="KW-0769">Symport</keyword>
<evidence type="ECO:0000256" key="11">
    <source>
        <dbReference type="SAM" id="MobiDB-lite"/>
    </source>
</evidence>
<evidence type="ECO:0000256" key="6">
    <source>
        <dbReference type="ARBA" id="ARBA00022847"/>
    </source>
</evidence>
<name>A0A918DSD0_9ACTN</name>
<gene>
    <name evidence="14" type="primary">shiA</name>
    <name evidence="14" type="ORF">GCM10012280_01420</name>
</gene>
<evidence type="ECO:0000256" key="2">
    <source>
        <dbReference type="ARBA" id="ARBA00008240"/>
    </source>
</evidence>
<reference evidence="14" key="1">
    <citation type="journal article" date="2014" name="Int. J. Syst. Evol. Microbiol.">
        <title>Complete genome sequence of Corynebacterium casei LMG S-19264T (=DSM 44701T), isolated from a smear-ripened cheese.</title>
        <authorList>
            <consortium name="US DOE Joint Genome Institute (JGI-PGF)"/>
            <person name="Walter F."/>
            <person name="Albersmeier A."/>
            <person name="Kalinowski J."/>
            <person name="Ruckert C."/>
        </authorList>
    </citation>
    <scope>NUCLEOTIDE SEQUENCE</scope>
    <source>
        <strain evidence="14">CGMCC 4.7201</strain>
    </source>
</reference>
<dbReference type="Proteomes" id="UP000641932">
    <property type="component" value="Unassembled WGS sequence"/>
</dbReference>
<dbReference type="Gene3D" id="1.20.1250.20">
    <property type="entry name" value="MFS general substrate transporter like domains"/>
    <property type="match status" value="1"/>
</dbReference>
<protein>
    <recommendedName>
        <fullName evidence="10">Putative proline/betaine transporter</fullName>
    </recommendedName>
</protein>
<feature type="transmembrane region" description="Helical" evidence="12">
    <location>
        <begin position="91"/>
        <end position="115"/>
    </location>
</feature>
<dbReference type="InterPro" id="IPR036259">
    <property type="entry name" value="MFS_trans_sf"/>
</dbReference>
<dbReference type="CDD" id="cd17369">
    <property type="entry name" value="MFS_ShiA_like"/>
    <property type="match status" value="1"/>
</dbReference>
<feature type="transmembrane region" description="Helical" evidence="12">
    <location>
        <begin position="191"/>
        <end position="210"/>
    </location>
</feature>
<feature type="compositionally biased region" description="Basic and acidic residues" evidence="11">
    <location>
        <begin position="427"/>
        <end position="437"/>
    </location>
</feature>
<feature type="region of interest" description="Disordered" evidence="11">
    <location>
        <begin position="427"/>
        <end position="457"/>
    </location>
</feature>
<keyword evidence="7 12" id="KW-1133">Transmembrane helix</keyword>
<evidence type="ECO:0000256" key="9">
    <source>
        <dbReference type="ARBA" id="ARBA00037295"/>
    </source>
</evidence>
<dbReference type="SUPFAM" id="SSF103473">
    <property type="entry name" value="MFS general substrate transporter"/>
    <property type="match status" value="1"/>
</dbReference>
<feature type="transmembrane region" description="Helical" evidence="12">
    <location>
        <begin position="55"/>
        <end position="79"/>
    </location>
</feature>
<evidence type="ECO:0000259" key="13">
    <source>
        <dbReference type="PROSITE" id="PS50850"/>
    </source>
</evidence>
<evidence type="ECO:0000256" key="4">
    <source>
        <dbReference type="ARBA" id="ARBA00022475"/>
    </source>
</evidence>
<comment type="caution">
    <text evidence="14">The sequence shown here is derived from an EMBL/GenBank/DDBJ whole genome shotgun (WGS) entry which is preliminary data.</text>
</comment>
<evidence type="ECO:0000313" key="15">
    <source>
        <dbReference type="Proteomes" id="UP000641932"/>
    </source>
</evidence>
<evidence type="ECO:0000313" key="14">
    <source>
        <dbReference type="EMBL" id="GGO80174.1"/>
    </source>
</evidence>
<evidence type="ECO:0000256" key="5">
    <source>
        <dbReference type="ARBA" id="ARBA00022692"/>
    </source>
</evidence>
<feature type="domain" description="Major facilitator superfamily (MFS) profile" evidence="13">
    <location>
        <begin position="18"/>
        <end position="428"/>
    </location>
</feature>
<dbReference type="AlphaFoldDB" id="A0A918DSD0"/>
<evidence type="ECO:0000256" key="1">
    <source>
        <dbReference type="ARBA" id="ARBA00004651"/>
    </source>
</evidence>
<dbReference type="Pfam" id="PF07690">
    <property type="entry name" value="MFS_1"/>
    <property type="match status" value="1"/>
</dbReference>
<reference evidence="14" key="2">
    <citation type="submission" date="2020-09" db="EMBL/GenBank/DDBJ databases">
        <authorList>
            <person name="Sun Q."/>
            <person name="Zhou Y."/>
        </authorList>
    </citation>
    <scope>NUCLEOTIDE SEQUENCE</scope>
    <source>
        <strain evidence="14">CGMCC 4.7201</strain>
    </source>
</reference>
<sequence length="457" mass="48126">MTGVQGPPRHDARTVRKVALASAIGTTVEWYDYFAYAAATALVFGQLFFPQLGGAAATFAAFVTFAMGYLIRPLGGIFFGHLGDRIGRKSLLVVSLLLTGLATFAIGLLPTYAVAGPAAPVLLLVLRLIQGVGVSGEWGGAVLMAVEHAPDRKRGFYGSWPQIGVPAGIILANLVFLIITTALSPAQFLSWGWRVPFLIAIVPAAVGLFIRLRVEESPVFTEVKQARTVSPTPIIEVLRSYWKQVILGSLAAAANIAVGYLILTYGLTYGTAVLKLSRPVMLTLVLVTAAVGGAGIPFFSALSDRVGRRKVFLSGAVGQAVWAVPFFLLFNTRVPLLILLAFIVMQLASYAMYGPMAAIFAEIFGARVRYTGVSLCYQLGVILGGAFTPAIATSLLASTGTALSISAYVVAISLVSAAAAFALGEPSRDPLAGEKRPAPTPAAELMAGEHTRPEGVR</sequence>
<comment type="subcellular location">
    <subcellularLocation>
        <location evidence="1">Cell membrane</location>
        <topology evidence="1">Multi-pass membrane protein</topology>
    </subcellularLocation>
</comment>
<evidence type="ECO:0000256" key="7">
    <source>
        <dbReference type="ARBA" id="ARBA00022989"/>
    </source>
</evidence>
<feature type="transmembrane region" description="Helical" evidence="12">
    <location>
        <begin position="403"/>
        <end position="423"/>
    </location>
</feature>
<accession>A0A918DSD0</accession>
<organism evidence="14 15">
    <name type="scientific">Wenjunlia tyrosinilytica</name>
    <dbReference type="NCBI Taxonomy" id="1544741"/>
    <lineage>
        <taxon>Bacteria</taxon>
        <taxon>Bacillati</taxon>
        <taxon>Actinomycetota</taxon>
        <taxon>Actinomycetes</taxon>
        <taxon>Kitasatosporales</taxon>
        <taxon>Streptomycetaceae</taxon>
        <taxon>Wenjunlia</taxon>
    </lineage>
</organism>
<feature type="compositionally biased region" description="Basic and acidic residues" evidence="11">
    <location>
        <begin position="447"/>
        <end position="457"/>
    </location>
</feature>
<dbReference type="PROSITE" id="PS50850">
    <property type="entry name" value="MFS"/>
    <property type="match status" value="1"/>
</dbReference>
<feature type="transmembrane region" description="Helical" evidence="12">
    <location>
        <begin position="280"/>
        <end position="299"/>
    </location>
</feature>
<feature type="transmembrane region" description="Helical" evidence="12">
    <location>
        <begin position="311"/>
        <end position="330"/>
    </location>
</feature>
<keyword evidence="8 12" id="KW-0472">Membrane</keyword>
<keyword evidence="15" id="KW-1185">Reference proteome</keyword>
<comment type="function">
    <text evidence="9">May be a proton symporter involved in the uptake of osmolytes such as proline and glycine betaine.</text>
</comment>
<keyword evidence="3" id="KW-0813">Transport</keyword>
<dbReference type="FunFam" id="1.20.1250.20:FF:000001">
    <property type="entry name" value="Dicarboxylate MFS transporter"/>
    <property type="match status" value="1"/>
</dbReference>
<proteinExistence type="inferred from homology"/>
<dbReference type="EMBL" id="BMMS01000001">
    <property type="protein sequence ID" value="GGO80174.1"/>
    <property type="molecule type" value="Genomic_DNA"/>
</dbReference>
<evidence type="ECO:0000256" key="3">
    <source>
        <dbReference type="ARBA" id="ARBA00022448"/>
    </source>
</evidence>
<dbReference type="InterPro" id="IPR011701">
    <property type="entry name" value="MFS"/>
</dbReference>
<comment type="similarity">
    <text evidence="2">Belongs to the major facilitator superfamily. Metabolite:H+ Symporter (MHS) family (TC 2.A.1.6) family.</text>
</comment>
<dbReference type="PANTHER" id="PTHR43045">
    <property type="entry name" value="SHIKIMATE TRANSPORTER"/>
    <property type="match status" value="1"/>
</dbReference>
<evidence type="ECO:0000256" key="8">
    <source>
        <dbReference type="ARBA" id="ARBA00023136"/>
    </source>
</evidence>
<evidence type="ECO:0000256" key="10">
    <source>
        <dbReference type="ARBA" id="ARBA00039918"/>
    </source>
</evidence>
<feature type="transmembrane region" description="Helical" evidence="12">
    <location>
        <begin position="375"/>
        <end position="397"/>
    </location>
</feature>
<feature type="transmembrane region" description="Helical" evidence="12">
    <location>
        <begin position="158"/>
        <end position="179"/>
    </location>
</feature>
<dbReference type="RefSeq" id="WP_189129447.1">
    <property type="nucleotide sequence ID" value="NZ_BMMS01000001.1"/>
</dbReference>
<keyword evidence="4" id="KW-1003">Cell membrane</keyword>
<keyword evidence="5 12" id="KW-0812">Transmembrane</keyword>